<keyword evidence="1" id="KW-0732">Signal</keyword>
<evidence type="ECO:0000313" key="3">
    <source>
        <dbReference type="Proteomes" id="UP000224915"/>
    </source>
</evidence>
<dbReference type="AlphaFoldDB" id="A0A2A9CYB1"/>
<dbReference type="Proteomes" id="UP000224915">
    <property type="component" value="Unassembled WGS sequence"/>
</dbReference>
<feature type="chain" id="PRO_5039522952" description="VCBS repeat protein" evidence="1">
    <location>
        <begin position="26"/>
        <end position="282"/>
    </location>
</feature>
<dbReference type="InterPro" id="IPR028994">
    <property type="entry name" value="Integrin_alpha_N"/>
</dbReference>
<comment type="caution">
    <text evidence="2">The sequence shown here is derived from an EMBL/GenBank/DDBJ whole genome shotgun (WGS) entry which is preliminary data.</text>
</comment>
<dbReference type="EMBL" id="PDJD01000001">
    <property type="protein sequence ID" value="PFG19126.1"/>
    <property type="molecule type" value="Genomic_DNA"/>
</dbReference>
<dbReference type="SUPFAM" id="SSF69318">
    <property type="entry name" value="Integrin alpha N-terminal domain"/>
    <property type="match status" value="1"/>
</dbReference>
<keyword evidence="3" id="KW-1185">Reference proteome</keyword>
<evidence type="ECO:0008006" key="4">
    <source>
        <dbReference type="Google" id="ProtNLM"/>
    </source>
</evidence>
<protein>
    <recommendedName>
        <fullName evidence="4">VCBS repeat protein</fullName>
    </recommendedName>
</protein>
<accession>A0A2A9CYB1</accession>
<reference evidence="2 3" key="1">
    <citation type="submission" date="2017-10" db="EMBL/GenBank/DDBJ databases">
        <title>Sequencing the genomes of 1000 actinobacteria strains.</title>
        <authorList>
            <person name="Klenk H.-P."/>
        </authorList>
    </citation>
    <scope>NUCLEOTIDE SEQUENCE [LARGE SCALE GENOMIC DNA]</scope>
    <source>
        <strain evidence="2 3">DSM 21801</strain>
    </source>
</reference>
<name>A0A2A9CYB1_9MICO</name>
<sequence length="282" mass="31208">MHRRTPMIVATVAVLTLATVAPATAEKNLVEFGGGVHSSRVYTVVNYDSPSDSAATQVRDLRYGRASDGAFVGDWDGDGIDTLMVRRGREYFVTNDPDPTTGADYVIRYGDADDRTYVGDWDGDGTDTLAVKRGRAWYITNESRPTRGADYVIRYGNHWDAPRVGDWDGDGTDTLAVIREGRFFVTNETDPTRGADYDFRYGNAGEWVEVGDWDGDGTDTVAVVRMGEDEAVLVAQDPGSANLRIDLDLSHMDDSRETWEYVVFTGDWDGDGIDTYGYRLGF</sequence>
<evidence type="ECO:0000256" key="1">
    <source>
        <dbReference type="SAM" id="SignalP"/>
    </source>
</evidence>
<organism evidence="2 3">
    <name type="scientific">Serinibacter salmoneus</name>
    <dbReference type="NCBI Taxonomy" id="556530"/>
    <lineage>
        <taxon>Bacteria</taxon>
        <taxon>Bacillati</taxon>
        <taxon>Actinomycetota</taxon>
        <taxon>Actinomycetes</taxon>
        <taxon>Micrococcales</taxon>
        <taxon>Beutenbergiaceae</taxon>
        <taxon>Serinibacter</taxon>
    </lineage>
</organism>
<gene>
    <name evidence="2" type="ORF">ATL40_0682</name>
</gene>
<proteinExistence type="predicted"/>
<feature type="signal peptide" evidence="1">
    <location>
        <begin position="1"/>
        <end position="25"/>
    </location>
</feature>
<evidence type="ECO:0000313" key="2">
    <source>
        <dbReference type="EMBL" id="PFG19126.1"/>
    </source>
</evidence>